<dbReference type="Proteomes" id="UP000007800">
    <property type="component" value="Unassembled WGS sequence"/>
</dbReference>
<dbReference type="InterPro" id="IPR016181">
    <property type="entry name" value="Acyl_CoA_acyltransferase"/>
</dbReference>
<accession>C5KPY4</accession>
<proteinExistence type="predicted"/>
<dbReference type="AlphaFoldDB" id="C5KPY4"/>
<sequence>FMPSHAGLCFTRCSPRLLNLASRGVGVSSKKCIVPLRKSAARKPCKKVVKRRIDGLKVAAPHKARKMHEGSPCVEAEESRGLAPAESPVMRRSNRSTVWEVLEGRIVEICPTMGVMRLASCGVPIRRSRRLAGTAMTKRGNAATRQLYLVHEVVADYRKCLGYSLFMKDFPSCELKMLFERSFFHGSSMHCATLCVFEEEASKSRPVVLGSCLYRYDSVARDAMILLFATADELRFKRSRSTFSSRGQGFGRLLDRMLCVWLREHRECRSVYVEMQDETVAKFWAKLG</sequence>
<organism evidence="2">
    <name type="scientific">Perkinsus marinus (strain ATCC 50983 / TXsc)</name>
    <dbReference type="NCBI Taxonomy" id="423536"/>
    <lineage>
        <taxon>Eukaryota</taxon>
        <taxon>Sar</taxon>
        <taxon>Alveolata</taxon>
        <taxon>Perkinsozoa</taxon>
        <taxon>Perkinsea</taxon>
        <taxon>Perkinsida</taxon>
        <taxon>Perkinsidae</taxon>
        <taxon>Perkinsus</taxon>
    </lineage>
</organism>
<name>C5KPY4_PERM5</name>
<protein>
    <submittedName>
        <fullName evidence="1">Uncharacterized protein</fullName>
    </submittedName>
</protein>
<reference evidence="1 2" key="1">
    <citation type="submission" date="2008-07" db="EMBL/GenBank/DDBJ databases">
        <authorList>
            <person name="El-Sayed N."/>
            <person name="Caler E."/>
            <person name="Inman J."/>
            <person name="Amedeo P."/>
            <person name="Hass B."/>
            <person name="Wortman J."/>
        </authorList>
    </citation>
    <scope>NUCLEOTIDE SEQUENCE [LARGE SCALE GENOMIC DNA]</scope>
    <source>
        <strain evidence="2">ATCC 50983 / TXsc</strain>
    </source>
</reference>
<keyword evidence="2" id="KW-1185">Reference proteome</keyword>
<feature type="non-terminal residue" evidence="1">
    <location>
        <position position="288"/>
    </location>
</feature>
<dbReference type="GeneID" id="9042272"/>
<dbReference type="EMBL" id="GG675180">
    <property type="protein sequence ID" value="EER13531.1"/>
    <property type="molecule type" value="Genomic_DNA"/>
</dbReference>
<dbReference type="RefSeq" id="XP_002781736.1">
    <property type="nucleotide sequence ID" value="XM_002781690.1"/>
</dbReference>
<dbReference type="InParanoid" id="C5KPY4"/>
<dbReference type="SUPFAM" id="SSF55729">
    <property type="entry name" value="Acyl-CoA N-acyltransferases (Nat)"/>
    <property type="match status" value="1"/>
</dbReference>
<evidence type="ECO:0000313" key="1">
    <source>
        <dbReference type="EMBL" id="EER13531.1"/>
    </source>
</evidence>
<gene>
    <name evidence="1" type="ORF">Pmar_PMAR000119</name>
</gene>
<feature type="non-terminal residue" evidence="1">
    <location>
        <position position="1"/>
    </location>
</feature>
<evidence type="ECO:0000313" key="2">
    <source>
        <dbReference type="Proteomes" id="UP000007800"/>
    </source>
</evidence>